<reference evidence="1 2" key="1">
    <citation type="submission" date="2014-04" db="EMBL/GenBank/DDBJ databases">
        <authorList>
            <consortium name="DOE Joint Genome Institute"/>
            <person name="Kuo A."/>
            <person name="Gay G."/>
            <person name="Dore J."/>
            <person name="Kohler A."/>
            <person name="Nagy L.G."/>
            <person name="Floudas D."/>
            <person name="Copeland A."/>
            <person name="Barry K.W."/>
            <person name="Cichocki N."/>
            <person name="Veneault-Fourrey C."/>
            <person name="LaButti K."/>
            <person name="Lindquist E.A."/>
            <person name="Lipzen A."/>
            <person name="Lundell T."/>
            <person name="Morin E."/>
            <person name="Murat C."/>
            <person name="Sun H."/>
            <person name="Tunlid A."/>
            <person name="Henrissat B."/>
            <person name="Grigoriev I.V."/>
            <person name="Hibbett D.S."/>
            <person name="Martin F."/>
            <person name="Nordberg H.P."/>
            <person name="Cantor M.N."/>
            <person name="Hua S.X."/>
        </authorList>
    </citation>
    <scope>NUCLEOTIDE SEQUENCE [LARGE SCALE GENOMIC DNA]</scope>
    <source>
        <strain evidence="2">h7</strain>
    </source>
</reference>
<keyword evidence="2" id="KW-1185">Reference proteome</keyword>
<accession>A0A0C3BJU3</accession>
<organism evidence="1 2">
    <name type="scientific">Hebeloma cylindrosporum</name>
    <dbReference type="NCBI Taxonomy" id="76867"/>
    <lineage>
        <taxon>Eukaryota</taxon>
        <taxon>Fungi</taxon>
        <taxon>Dikarya</taxon>
        <taxon>Basidiomycota</taxon>
        <taxon>Agaricomycotina</taxon>
        <taxon>Agaricomycetes</taxon>
        <taxon>Agaricomycetidae</taxon>
        <taxon>Agaricales</taxon>
        <taxon>Agaricineae</taxon>
        <taxon>Hymenogastraceae</taxon>
        <taxon>Hebeloma</taxon>
    </lineage>
</organism>
<evidence type="ECO:0000313" key="2">
    <source>
        <dbReference type="Proteomes" id="UP000053424"/>
    </source>
</evidence>
<dbReference type="AlphaFoldDB" id="A0A0C3BJU3"/>
<dbReference type="Proteomes" id="UP000053424">
    <property type="component" value="Unassembled WGS sequence"/>
</dbReference>
<proteinExistence type="predicted"/>
<gene>
    <name evidence="1" type="ORF">M413DRAFT_448740</name>
</gene>
<dbReference type="EMBL" id="KN831800">
    <property type="protein sequence ID" value="KIM37010.1"/>
    <property type="molecule type" value="Genomic_DNA"/>
</dbReference>
<reference evidence="2" key="2">
    <citation type="submission" date="2015-01" db="EMBL/GenBank/DDBJ databases">
        <title>Evolutionary Origins and Diversification of the Mycorrhizal Mutualists.</title>
        <authorList>
            <consortium name="DOE Joint Genome Institute"/>
            <consortium name="Mycorrhizal Genomics Consortium"/>
            <person name="Kohler A."/>
            <person name="Kuo A."/>
            <person name="Nagy L.G."/>
            <person name="Floudas D."/>
            <person name="Copeland A."/>
            <person name="Barry K.W."/>
            <person name="Cichocki N."/>
            <person name="Veneault-Fourrey C."/>
            <person name="LaButti K."/>
            <person name="Lindquist E.A."/>
            <person name="Lipzen A."/>
            <person name="Lundell T."/>
            <person name="Morin E."/>
            <person name="Murat C."/>
            <person name="Riley R."/>
            <person name="Ohm R."/>
            <person name="Sun H."/>
            <person name="Tunlid A."/>
            <person name="Henrissat B."/>
            <person name="Grigoriev I.V."/>
            <person name="Hibbett D.S."/>
            <person name="Martin F."/>
        </authorList>
    </citation>
    <scope>NUCLEOTIDE SEQUENCE [LARGE SCALE GENOMIC DNA]</scope>
    <source>
        <strain evidence="2">h7</strain>
    </source>
</reference>
<dbReference type="HOGENOM" id="CLU_3068915_0_0_1"/>
<sequence>MRFLAATFVPQVCACPTLLRYPSAKEEVENSVPRSSFRWLSMGVTDKVQAFRS</sequence>
<evidence type="ECO:0000313" key="1">
    <source>
        <dbReference type="EMBL" id="KIM37010.1"/>
    </source>
</evidence>
<name>A0A0C3BJU3_HEBCY</name>
<protein>
    <submittedName>
        <fullName evidence="1">Uncharacterized protein</fullName>
    </submittedName>
</protein>